<organism evidence="4 5">
    <name type="scientific">Companilactobacillus nuruki</name>
    <dbReference type="NCBI Taxonomy" id="1993540"/>
    <lineage>
        <taxon>Bacteria</taxon>
        <taxon>Bacillati</taxon>
        <taxon>Bacillota</taxon>
        <taxon>Bacilli</taxon>
        <taxon>Lactobacillales</taxon>
        <taxon>Lactobacillaceae</taxon>
        <taxon>Companilactobacillus</taxon>
    </lineage>
</organism>
<dbReference type="InterPro" id="IPR036291">
    <property type="entry name" value="NAD(P)-bd_dom_sf"/>
</dbReference>
<name>A0A2N7AVL7_9LACO</name>
<dbReference type="OrthoDB" id="9810734at2"/>
<dbReference type="PROSITE" id="PS00061">
    <property type="entry name" value="ADH_SHORT"/>
    <property type="match status" value="1"/>
</dbReference>
<dbReference type="InterPro" id="IPR002347">
    <property type="entry name" value="SDR_fam"/>
</dbReference>
<proteinExistence type="inferred from homology"/>
<accession>A0A2N7AVL7</accession>
<evidence type="ECO:0000256" key="3">
    <source>
        <dbReference type="RuleBase" id="RU000363"/>
    </source>
</evidence>
<dbReference type="Pfam" id="PF00106">
    <property type="entry name" value="adh_short"/>
    <property type="match status" value="1"/>
</dbReference>
<comment type="similarity">
    <text evidence="1 3">Belongs to the short-chain dehydrogenases/reductases (SDR) family.</text>
</comment>
<dbReference type="EMBL" id="NIPR01000008">
    <property type="protein sequence ID" value="PMD72214.1"/>
    <property type="molecule type" value="Genomic_DNA"/>
</dbReference>
<evidence type="ECO:0000313" key="5">
    <source>
        <dbReference type="Proteomes" id="UP000235649"/>
    </source>
</evidence>
<dbReference type="Gene3D" id="3.40.50.720">
    <property type="entry name" value="NAD(P)-binding Rossmann-like Domain"/>
    <property type="match status" value="1"/>
</dbReference>
<dbReference type="AlphaFoldDB" id="A0A2N7AVL7"/>
<evidence type="ECO:0000313" key="4">
    <source>
        <dbReference type="EMBL" id="PMD72214.1"/>
    </source>
</evidence>
<evidence type="ECO:0000256" key="2">
    <source>
        <dbReference type="ARBA" id="ARBA00023002"/>
    </source>
</evidence>
<dbReference type="InterPro" id="IPR020904">
    <property type="entry name" value="Sc_DH/Rdtase_CS"/>
</dbReference>
<keyword evidence="2" id="KW-0560">Oxidoreductase</keyword>
<dbReference type="RefSeq" id="WP_102195742.1">
    <property type="nucleotide sequence ID" value="NZ_NIPR01000008.1"/>
</dbReference>
<sequence length="263" mass="28533">MKLINNTILITGGTSGIGLGLAEEMANRDNQIIVVGRNQDKLNSVKRKHPKFGIYQADVSNIADIEKLSMKVKTDFPQLNMLINSAGIMSPFDLLDPAVSVDSLISDIQVDLIGTVAVDKLFLPQLKEQEESMIVNISSGLANISSAAHPTYSASKAGVHMFTSALRDQLRYAGVDNIHIMELVPPLVSETNLEPGSNSISGNGDMKLVDLIKETIDGMENNEMRVNAGAAAALRKAGQTNPDNTEWDMAKMMLPEYFPNGLY</sequence>
<dbReference type="SUPFAM" id="SSF51735">
    <property type="entry name" value="NAD(P)-binding Rossmann-fold domains"/>
    <property type="match status" value="1"/>
</dbReference>
<protein>
    <submittedName>
        <fullName evidence="4">Oxidoreductase</fullName>
    </submittedName>
</protein>
<dbReference type="PANTHER" id="PTHR43669">
    <property type="entry name" value="5-KETO-D-GLUCONATE 5-REDUCTASE"/>
    <property type="match status" value="1"/>
</dbReference>
<comment type="caution">
    <text evidence="4">The sequence shown here is derived from an EMBL/GenBank/DDBJ whole genome shotgun (WGS) entry which is preliminary data.</text>
</comment>
<dbReference type="Proteomes" id="UP000235649">
    <property type="component" value="Unassembled WGS sequence"/>
</dbReference>
<dbReference type="PRINTS" id="PR00080">
    <property type="entry name" value="SDRFAMILY"/>
</dbReference>
<keyword evidence="5" id="KW-1185">Reference proteome</keyword>
<dbReference type="PANTHER" id="PTHR43669:SF3">
    <property type="entry name" value="ALCOHOL DEHYDROGENASE, PUTATIVE (AFU_ORTHOLOGUE AFUA_3G03445)-RELATED"/>
    <property type="match status" value="1"/>
</dbReference>
<dbReference type="GO" id="GO:0016491">
    <property type="term" value="F:oxidoreductase activity"/>
    <property type="evidence" value="ECO:0007669"/>
    <property type="project" value="UniProtKB-KW"/>
</dbReference>
<dbReference type="PRINTS" id="PR00081">
    <property type="entry name" value="GDHRDH"/>
</dbReference>
<reference evidence="4 5" key="1">
    <citation type="submission" date="2017-05" db="EMBL/GenBank/DDBJ databases">
        <title>Lactobacillus nurukis nov., sp. nov., isolated from nuruk.</title>
        <authorList>
            <person name="Kim S.-J."/>
        </authorList>
    </citation>
    <scope>NUCLEOTIDE SEQUENCE [LARGE SCALE GENOMIC DNA]</scope>
    <source>
        <strain evidence="4 5">SYF10-1a</strain>
    </source>
</reference>
<gene>
    <name evidence="4" type="ORF">CBP76_04475</name>
</gene>
<evidence type="ECO:0000256" key="1">
    <source>
        <dbReference type="ARBA" id="ARBA00006484"/>
    </source>
</evidence>